<dbReference type="InterPro" id="IPR020946">
    <property type="entry name" value="Flavin_mOase-like"/>
</dbReference>
<dbReference type="InterPro" id="IPR050346">
    <property type="entry name" value="FMO-like"/>
</dbReference>
<protein>
    <submittedName>
        <fullName evidence="6">FAD/NAD(P)-binding domain-containing protein</fullName>
    </submittedName>
</protein>
<dbReference type="Pfam" id="PF00743">
    <property type="entry name" value="FMO-like"/>
    <property type="match status" value="1"/>
</dbReference>
<keyword evidence="2" id="KW-0285">Flavoprotein</keyword>
<evidence type="ECO:0000256" key="2">
    <source>
        <dbReference type="ARBA" id="ARBA00022630"/>
    </source>
</evidence>
<dbReference type="SUPFAM" id="SSF51905">
    <property type="entry name" value="FAD/NAD(P)-binding domain"/>
    <property type="match status" value="1"/>
</dbReference>
<keyword evidence="3" id="KW-0274">FAD</keyword>
<dbReference type="GO" id="GO:0050660">
    <property type="term" value="F:flavin adenine dinucleotide binding"/>
    <property type="evidence" value="ECO:0007669"/>
    <property type="project" value="InterPro"/>
</dbReference>
<evidence type="ECO:0000256" key="5">
    <source>
        <dbReference type="ARBA" id="ARBA00023002"/>
    </source>
</evidence>
<dbReference type="GO" id="GO:0004499">
    <property type="term" value="F:N,N-dimethylaniline monooxygenase activity"/>
    <property type="evidence" value="ECO:0007669"/>
    <property type="project" value="InterPro"/>
</dbReference>
<evidence type="ECO:0000256" key="4">
    <source>
        <dbReference type="ARBA" id="ARBA00022857"/>
    </source>
</evidence>
<dbReference type="Proteomes" id="UP000054007">
    <property type="component" value="Unassembled WGS sequence"/>
</dbReference>
<dbReference type="InterPro" id="IPR000960">
    <property type="entry name" value="Flavin_mOase"/>
</dbReference>
<dbReference type="AlphaFoldDB" id="A0A0D7AUQ6"/>
<organism evidence="6 7">
    <name type="scientific">Cylindrobasidium torrendii FP15055 ss-10</name>
    <dbReference type="NCBI Taxonomy" id="1314674"/>
    <lineage>
        <taxon>Eukaryota</taxon>
        <taxon>Fungi</taxon>
        <taxon>Dikarya</taxon>
        <taxon>Basidiomycota</taxon>
        <taxon>Agaricomycotina</taxon>
        <taxon>Agaricomycetes</taxon>
        <taxon>Agaricomycetidae</taxon>
        <taxon>Agaricales</taxon>
        <taxon>Marasmiineae</taxon>
        <taxon>Physalacriaceae</taxon>
        <taxon>Cylindrobasidium</taxon>
    </lineage>
</organism>
<comment type="similarity">
    <text evidence="1">Belongs to the FMO family.</text>
</comment>
<evidence type="ECO:0000256" key="3">
    <source>
        <dbReference type="ARBA" id="ARBA00022827"/>
    </source>
</evidence>
<name>A0A0D7AUQ6_9AGAR</name>
<dbReference type="EMBL" id="KN880885">
    <property type="protein sequence ID" value="KIY61715.1"/>
    <property type="molecule type" value="Genomic_DNA"/>
</dbReference>
<accession>A0A0D7AUQ6</accession>
<keyword evidence="5" id="KW-0560">Oxidoreductase</keyword>
<dbReference type="PRINTS" id="PR00370">
    <property type="entry name" value="FMOXYGENASE"/>
</dbReference>
<evidence type="ECO:0000313" key="7">
    <source>
        <dbReference type="Proteomes" id="UP000054007"/>
    </source>
</evidence>
<dbReference type="InterPro" id="IPR036188">
    <property type="entry name" value="FAD/NAD-bd_sf"/>
</dbReference>
<reference evidence="6 7" key="1">
    <citation type="journal article" date="2015" name="Fungal Genet. Biol.">
        <title>Evolution of novel wood decay mechanisms in Agaricales revealed by the genome sequences of Fistulina hepatica and Cylindrobasidium torrendii.</title>
        <authorList>
            <person name="Floudas D."/>
            <person name="Held B.W."/>
            <person name="Riley R."/>
            <person name="Nagy L.G."/>
            <person name="Koehler G."/>
            <person name="Ransdell A.S."/>
            <person name="Younus H."/>
            <person name="Chow J."/>
            <person name="Chiniquy J."/>
            <person name="Lipzen A."/>
            <person name="Tritt A."/>
            <person name="Sun H."/>
            <person name="Haridas S."/>
            <person name="LaButti K."/>
            <person name="Ohm R.A."/>
            <person name="Kues U."/>
            <person name="Blanchette R.A."/>
            <person name="Grigoriev I.V."/>
            <person name="Minto R.E."/>
            <person name="Hibbett D.S."/>
        </authorList>
    </citation>
    <scope>NUCLEOTIDE SEQUENCE [LARGE SCALE GENOMIC DNA]</scope>
    <source>
        <strain evidence="6 7">FP15055 ss-10</strain>
    </source>
</reference>
<dbReference type="OrthoDB" id="66881at2759"/>
<evidence type="ECO:0000313" key="6">
    <source>
        <dbReference type="EMBL" id="KIY61715.1"/>
    </source>
</evidence>
<proteinExistence type="inferred from homology"/>
<dbReference type="GO" id="GO:0050661">
    <property type="term" value="F:NADP binding"/>
    <property type="evidence" value="ECO:0007669"/>
    <property type="project" value="InterPro"/>
</dbReference>
<dbReference type="PANTHER" id="PTHR23023">
    <property type="entry name" value="DIMETHYLANILINE MONOOXYGENASE"/>
    <property type="match status" value="1"/>
</dbReference>
<sequence length="463" mass="51490">MSIQGARKTIAIIGGGPAGLAALKTVLDTDEFKAGLWHPTVFEAREKVGGVWLPAEPVDNPPLTPLYDSLTTNLPHPVMAFTSLSFPPETPLFPKAKAVEDYLLYYAHHFGLNTHIQLNTSVEQAVWTSPVWRVSLSTGRTLDFDWVIVCNGHYRKPRYPVIPGLDDWVVRNKASHSAWYRRPHELGSTVMVVGAGPSGQDISAEMCEAADSVIHSTIGTPASEDGKLKRRGRPIEFHPDGSVLFEGDIIEKGIDHCILATGYEVEFPFLSSDILRSTLPPPIPPLPTEAFNSSYHVFPLAKHIFPLQARYPPESLTFLGLLVRVAPFPILEAQALAVVQAYRTPLDVEAEAKDILVRYQLLTKASDAAHPKLDIARNWHKFEGEEQFDYRDETYRWAGGSIVVPDWEKEMYEEKGILRQTWVELEKSGEAAGWVKGVGKNGDHEWVDLLKRLLAYAKSKAAA</sequence>
<keyword evidence="7" id="KW-1185">Reference proteome</keyword>
<dbReference type="STRING" id="1314674.A0A0D7AUQ6"/>
<keyword evidence="4" id="KW-0521">NADP</keyword>
<gene>
    <name evidence="6" type="ORF">CYLTODRAFT_362479</name>
</gene>
<dbReference type="Gene3D" id="3.50.50.60">
    <property type="entry name" value="FAD/NAD(P)-binding domain"/>
    <property type="match status" value="2"/>
</dbReference>
<evidence type="ECO:0000256" key="1">
    <source>
        <dbReference type="ARBA" id="ARBA00009183"/>
    </source>
</evidence>